<comment type="caution">
    <text evidence="1">The sequence shown here is derived from an EMBL/GenBank/DDBJ whole genome shotgun (WGS) entry which is preliminary data.</text>
</comment>
<reference evidence="1" key="1">
    <citation type="submission" date="2022-10" db="EMBL/GenBank/DDBJ databases">
        <title>Two novel species of Flavobacterium.</title>
        <authorList>
            <person name="Liu Q."/>
            <person name="Xin Y.-H."/>
        </authorList>
    </citation>
    <scope>NUCLEOTIDE SEQUENCE</scope>
    <source>
        <strain evidence="1">LS1R47</strain>
    </source>
</reference>
<dbReference type="EMBL" id="JAOZEV010000024">
    <property type="protein sequence ID" value="MCV9934455.1"/>
    <property type="molecule type" value="Genomic_DNA"/>
</dbReference>
<keyword evidence="2" id="KW-1185">Reference proteome</keyword>
<sequence length="51" mass="6006">MELYTLGLHALALEFDKGTIAKKKYSEQLLRLKVKVFLLEKQRNSIKEIEK</sequence>
<protein>
    <submittedName>
        <fullName evidence="1">Uncharacterized protein</fullName>
    </submittedName>
</protein>
<dbReference type="RefSeq" id="WP_264288633.1">
    <property type="nucleotide sequence ID" value="NZ_JAOZEV010000024.1"/>
</dbReference>
<gene>
    <name evidence="1" type="ORF">OIU80_19415</name>
</gene>
<organism evidence="1 2">
    <name type="scientific">Flavobacterium frigoritolerans</name>
    <dbReference type="NCBI Taxonomy" id="2987686"/>
    <lineage>
        <taxon>Bacteria</taxon>
        <taxon>Pseudomonadati</taxon>
        <taxon>Bacteroidota</taxon>
        <taxon>Flavobacteriia</taxon>
        <taxon>Flavobacteriales</taxon>
        <taxon>Flavobacteriaceae</taxon>
        <taxon>Flavobacterium</taxon>
    </lineage>
</organism>
<dbReference type="AlphaFoldDB" id="A0A9X3CA72"/>
<accession>A0A9X3CA72</accession>
<name>A0A9X3CA72_9FLAO</name>
<evidence type="ECO:0000313" key="2">
    <source>
        <dbReference type="Proteomes" id="UP001151133"/>
    </source>
</evidence>
<proteinExistence type="predicted"/>
<evidence type="ECO:0000313" key="1">
    <source>
        <dbReference type="EMBL" id="MCV9934455.1"/>
    </source>
</evidence>
<dbReference type="Proteomes" id="UP001151133">
    <property type="component" value="Unassembled WGS sequence"/>
</dbReference>